<evidence type="ECO:0000313" key="2">
    <source>
        <dbReference type="EMBL" id="KAH0562954.1"/>
    </source>
</evidence>
<gene>
    <name evidence="2" type="ORF">GP486_002487</name>
</gene>
<feature type="signal peptide" evidence="1">
    <location>
        <begin position="1"/>
        <end position="20"/>
    </location>
</feature>
<keyword evidence="1" id="KW-0732">Signal</keyword>
<keyword evidence="3" id="KW-1185">Reference proteome</keyword>
<sequence length="292" mass="31471">MKTTTFALAILGANSLGALAIPVESNDPNFQTCLDSGNTLDECRLAHSISRRDGNDVDFNPFHDCLDSGKTFDECRLAVSITKRDDVDFNPFHDCLDSGKTFDECRLAVSITKREQSLATRSDVTLVGRGWDGLIADFGRNWGAQSKCYTADKGHWLTNTAVRKLSTEACTGVMKQAATAGIGLFTKKLTGFYDARGGPIVKPGVKFLLSASFRKQTGIDFNLDTLGKDLCIKAIDHLMSDPGCTTPKKVGVITSHTAVNGGLFDWTFDGKPPNVGSNGVCSNCILSLILES</sequence>
<evidence type="ECO:0000256" key="1">
    <source>
        <dbReference type="SAM" id="SignalP"/>
    </source>
</evidence>
<evidence type="ECO:0000313" key="3">
    <source>
        <dbReference type="Proteomes" id="UP000750711"/>
    </source>
</evidence>
<proteinExistence type="predicted"/>
<reference evidence="2" key="1">
    <citation type="submission" date="2021-03" db="EMBL/GenBank/DDBJ databases">
        <title>Comparative genomics and phylogenomic investigation of the class Geoglossomycetes provide insights into ecological specialization and systematics.</title>
        <authorList>
            <person name="Melie T."/>
            <person name="Pirro S."/>
            <person name="Miller A.N."/>
            <person name="Quandt A."/>
        </authorList>
    </citation>
    <scope>NUCLEOTIDE SEQUENCE</scope>
    <source>
        <strain evidence="2">CAQ_001_2017</strain>
    </source>
</reference>
<organism evidence="2 3">
    <name type="scientific">Trichoglossum hirsutum</name>
    <dbReference type="NCBI Taxonomy" id="265104"/>
    <lineage>
        <taxon>Eukaryota</taxon>
        <taxon>Fungi</taxon>
        <taxon>Dikarya</taxon>
        <taxon>Ascomycota</taxon>
        <taxon>Pezizomycotina</taxon>
        <taxon>Geoglossomycetes</taxon>
        <taxon>Geoglossales</taxon>
        <taxon>Geoglossaceae</taxon>
        <taxon>Trichoglossum</taxon>
    </lineage>
</organism>
<accession>A0A9P8RRM3</accession>
<dbReference type="AlphaFoldDB" id="A0A9P8RRM3"/>
<dbReference type="EMBL" id="JAGHQM010000279">
    <property type="protein sequence ID" value="KAH0562954.1"/>
    <property type="molecule type" value="Genomic_DNA"/>
</dbReference>
<name>A0A9P8RRM3_9PEZI</name>
<feature type="chain" id="PRO_5040393958" evidence="1">
    <location>
        <begin position="21"/>
        <end position="292"/>
    </location>
</feature>
<dbReference type="Proteomes" id="UP000750711">
    <property type="component" value="Unassembled WGS sequence"/>
</dbReference>
<protein>
    <submittedName>
        <fullName evidence="2">Uncharacterized protein</fullName>
    </submittedName>
</protein>
<comment type="caution">
    <text evidence="2">The sequence shown here is derived from an EMBL/GenBank/DDBJ whole genome shotgun (WGS) entry which is preliminary data.</text>
</comment>